<name>A0A9P9FBB7_9HYPO</name>
<comment type="caution">
    <text evidence="2">The sequence shown here is derived from an EMBL/GenBank/DDBJ whole genome shotgun (WGS) entry which is preliminary data.</text>
</comment>
<keyword evidence="3" id="KW-1185">Reference proteome</keyword>
<evidence type="ECO:0000313" key="3">
    <source>
        <dbReference type="Proteomes" id="UP000717696"/>
    </source>
</evidence>
<proteinExistence type="predicted"/>
<sequence length="150" mass="17114">MAALSSRLWGGRGHSPNQSAVSSPPLLAVCLLCRMTRNLARCPTPLTNFCLHKSQFDRPGGLTTTTRWPVLSRPCRIRKTTGMAKVRLRKRLRFTPLFRWLAHCSLVESRNPRNQTFRELDCFRAPFPQSMIPPSHGFKTNKLRVGALDW</sequence>
<dbReference type="AlphaFoldDB" id="A0A9P9FBB7"/>
<protein>
    <submittedName>
        <fullName evidence="2">Uncharacterized protein</fullName>
    </submittedName>
</protein>
<organism evidence="2 3">
    <name type="scientific">Dactylonectria estremocensis</name>
    <dbReference type="NCBI Taxonomy" id="1079267"/>
    <lineage>
        <taxon>Eukaryota</taxon>
        <taxon>Fungi</taxon>
        <taxon>Dikarya</taxon>
        <taxon>Ascomycota</taxon>
        <taxon>Pezizomycotina</taxon>
        <taxon>Sordariomycetes</taxon>
        <taxon>Hypocreomycetidae</taxon>
        <taxon>Hypocreales</taxon>
        <taxon>Nectriaceae</taxon>
        <taxon>Dactylonectria</taxon>
    </lineage>
</organism>
<evidence type="ECO:0000256" key="1">
    <source>
        <dbReference type="SAM" id="MobiDB-lite"/>
    </source>
</evidence>
<gene>
    <name evidence="2" type="ORF">B0J13DRAFT_169181</name>
</gene>
<dbReference type="EMBL" id="JAGMUU010000003">
    <property type="protein sequence ID" value="KAH7157407.1"/>
    <property type="molecule type" value="Genomic_DNA"/>
</dbReference>
<dbReference type="Proteomes" id="UP000717696">
    <property type="component" value="Unassembled WGS sequence"/>
</dbReference>
<evidence type="ECO:0000313" key="2">
    <source>
        <dbReference type="EMBL" id="KAH7157407.1"/>
    </source>
</evidence>
<accession>A0A9P9FBB7</accession>
<feature type="region of interest" description="Disordered" evidence="1">
    <location>
        <begin position="1"/>
        <end position="22"/>
    </location>
</feature>
<reference evidence="2" key="1">
    <citation type="journal article" date="2021" name="Nat. Commun.">
        <title>Genetic determinants of endophytism in the Arabidopsis root mycobiome.</title>
        <authorList>
            <person name="Mesny F."/>
            <person name="Miyauchi S."/>
            <person name="Thiergart T."/>
            <person name="Pickel B."/>
            <person name="Atanasova L."/>
            <person name="Karlsson M."/>
            <person name="Huettel B."/>
            <person name="Barry K.W."/>
            <person name="Haridas S."/>
            <person name="Chen C."/>
            <person name="Bauer D."/>
            <person name="Andreopoulos W."/>
            <person name="Pangilinan J."/>
            <person name="LaButti K."/>
            <person name="Riley R."/>
            <person name="Lipzen A."/>
            <person name="Clum A."/>
            <person name="Drula E."/>
            <person name="Henrissat B."/>
            <person name="Kohler A."/>
            <person name="Grigoriev I.V."/>
            <person name="Martin F.M."/>
            <person name="Hacquard S."/>
        </authorList>
    </citation>
    <scope>NUCLEOTIDE SEQUENCE</scope>
    <source>
        <strain evidence="2">MPI-CAGE-AT-0021</strain>
    </source>
</reference>